<sequence>QETVISTTYLNNQTLLNDNEGNAKDIDDLIDELEFEEKS</sequence>
<gene>
    <name evidence="1" type="ORF">DERYTH_LOCUS21934</name>
</gene>
<comment type="caution">
    <text evidence="1">The sequence shown here is derived from an EMBL/GenBank/DDBJ whole genome shotgun (WGS) entry which is preliminary data.</text>
</comment>
<protein>
    <submittedName>
        <fullName evidence="1">24194_t:CDS:1</fullName>
    </submittedName>
</protein>
<evidence type="ECO:0000313" key="2">
    <source>
        <dbReference type="Proteomes" id="UP000789405"/>
    </source>
</evidence>
<organism evidence="1 2">
    <name type="scientific">Dentiscutata erythropus</name>
    <dbReference type="NCBI Taxonomy" id="1348616"/>
    <lineage>
        <taxon>Eukaryota</taxon>
        <taxon>Fungi</taxon>
        <taxon>Fungi incertae sedis</taxon>
        <taxon>Mucoromycota</taxon>
        <taxon>Glomeromycotina</taxon>
        <taxon>Glomeromycetes</taxon>
        <taxon>Diversisporales</taxon>
        <taxon>Gigasporaceae</taxon>
        <taxon>Dentiscutata</taxon>
    </lineage>
</organism>
<keyword evidence="2" id="KW-1185">Reference proteome</keyword>
<dbReference type="AlphaFoldDB" id="A0A9N9JRG7"/>
<accession>A0A9N9JRG7</accession>
<dbReference type="EMBL" id="CAJVPY010029064">
    <property type="protein sequence ID" value="CAG8793699.1"/>
    <property type="molecule type" value="Genomic_DNA"/>
</dbReference>
<reference evidence="1" key="1">
    <citation type="submission" date="2021-06" db="EMBL/GenBank/DDBJ databases">
        <authorList>
            <person name="Kallberg Y."/>
            <person name="Tangrot J."/>
            <person name="Rosling A."/>
        </authorList>
    </citation>
    <scope>NUCLEOTIDE SEQUENCE</scope>
    <source>
        <strain evidence="1">MA453B</strain>
    </source>
</reference>
<evidence type="ECO:0000313" key="1">
    <source>
        <dbReference type="EMBL" id="CAG8793699.1"/>
    </source>
</evidence>
<feature type="non-terminal residue" evidence="1">
    <location>
        <position position="1"/>
    </location>
</feature>
<name>A0A9N9JRG7_9GLOM</name>
<dbReference type="Proteomes" id="UP000789405">
    <property type="component" value="Unassembled WGS sequence"/>
</dbReference>
<proteinExistence type="predicted"/>